<keyword evidence="2" id="KW-1185">Reference proteome</keyword>
<dbReference type="HOGENOM" id="CLU_195062_0_0_9"/>
<organism evidence="1 2">
    <name type="scientific">Bacillus licheniformis (strain ATCC 14580 / DSM 13 / JCM 2505 / CCUG 7422 / NBRC 12200 / NCIMB 9375 / NCTC 10341 / NRRL NRS-1264 / Gibson 46)</name>
    <dbReference type="NCBI Taxonomy" id="279010"/>
    <lineage>
        <taxon>Bacteria</taxon>
        <taxon>Bacillati</taxon>
        <taxon>Bacillota</taxon>
        <taxon>Bacilli</taxon>
        <taxon>Bacillales</taxon>
        <taxon>Bacillaceae</taxon>
        <taxon>Bacillus</taxon>
    </lineage>
</organism>
<reference evidence="1 2" key="1">
    <citation type="journal article" date="2004" name="Genome Biol.">
        <title>Complete genome sequence of the industrial bacterium Bacillus licheniformis and comparisons with closely related Bacillus species.</title>
        <authorList>
            <person name="Rey M.W."/>
            <person name="Ramaiya P."/>
            <person name="Nelson B.A."/>
            <person name="Brody-Karpin S.D."/>
            <person name="Zaretsky E.J."/>
            <person name="Tang M."/>
            <person name="Lopez de Leon A."/>
            <person name="Xiang H."/>
            <person name="Gusti V."/>
            <person name="Clausen I.G."/>
            <person name="Olsen P.B."/>
            <person name="Rasmussen M.D."/>
            <person name="Andersen J.T."/>
            <person name="Jorgensen P.L."/>
            <person name="Larsen T.S."/>
            <person name="Sorokin A."/>
            <person name="Bolotin A."/>
            <person name="Lapidus A."/>
            <person name="Galleron N."/>
            <person name="Ehrlich S.D."/>
            <person name="Berka R.M."/>
        </authorList>
    </citation>
    <scope>NUCLEOTIDE SEQUENCE [LARGE SCALE GENOMIC DNA]</scope>
    <source>
        <strain evidence="2">ATCC 14580 / DSM 13 / JCM 2505 / CCUG 7422 / NBRC 12200 / NCIMB 9375 / NCTC 10341 / NRRL NRS-1264 / Gibson 46</strain>
    </source>
</reference>
<dbReference type="KEGG" id="bli:BL07031"/>
<gene>
    <name evidence="1" type="ordered locus">BL07031</name>
</gene>
<proteinExistence type="predicted"/>
<evidence type="ECO:0000313" key="1">
    <source>
        <dbReference type="EMBL" id="ABP97376.1"/>
    </source>
</evidence>
<sequence length="57" mass="6406">MTGIPKVFVWRIVKIKVIVPLGCSTDLRYLIHKGALSTLSRRGDHNKQSFHQSTLAS</sequence>
<evidence type="ECO:0000313" key="2">
    <source>
        <dbReference type="Proteomes" id="UP000000606"/>
    </source>
</evidence>
<dbReference type="Proteomes" id="UP000000606">
    <property type="component" value="Chromosome"/>
</dbReference>
<name>A4VFA6_BACLD</name>
<dbReference type="STRING" id="279010.BL07031"/>
<accession>A4VFA6</accession>
<dbReference type="EMBL" id="CP000002">
    <property type="protein sequence ID" value="ABP97376.1"/>
    <property type="molecule type" value="Genomic_DNA"/>
</dbReference>
<dbReference type="AlphaFoldDB" id="A4VFA6"/>
<protein>
    <submittedName>
        <fullName evidence="1">Uncharacterized protein</fullName>
    </submittedName>
</protein>